<evidence type="ECO:0000313" key="1">
    <source>
        <dbReference type="EMBL" id="KOF18407.1"/>
    </source>
</evidence>
<dbReference type="EMBL" id="LGAP01000007">
    <property type="protein sequence ID" value="KOF18407.1"/>
    <property type="molecule type" value="Genomic_DNA"/>
</dbReference>
<dbReference type="Proteomes" id="UP000037425">
    <property type="component" value="Unassembled WGS sequence"/>
</dbReference>
<sequence>MRKTGGRFISNTERHATADRNGARLVADDVGNATSISWCQWPHPVTLDGKMPSIKAKCWWPPARQAMRASSLPVVNLTIWKLMRRRHKVSVRWMKARFGMKSSIRSLKSSTQKPGLVRGLMEGEISVATIKPVQI</sequence>
<proteinExistence type="predicted"/>
<dbReference type="PATRIC" id="fig|106592.7.peg.6950"/>
<dbReference type="AlphaFoldDB" id="A0A0L8BUL7"/>
<evidence type="ECO:0000313" key="2">
    <source>
        <dbReference type="Proteomes" id="UP000037425"/>
    </source>
</evidence>
<reference evidence="2" key="1">
    <citation type="submission" date="2015-07" db="EMBL/GenBank/DDBJ databases">
        <title>Whole genome sequence of an Ensifer adhaerens strain isolated from a cave pool in the Wind Cave National Park.</title>
        <authorList>
            <person name="Eng W.W.H."/>
            <person name="Gan H.M."/>
            <person name="Barton H.A."/>
            <person name="Savka M.A."/>
        </authorList>
    </citation>
    <scope>NUCLEOTIDE SEQUENCE [LARGE SCALE GENOMIC DNA]</scope>
    <source>
        <strain evidence="2">SD006</strain>
    </source>
</reference>
<comment type="caution">
    <text evidence="1">The sequence shown here is derived from an EMBL/GenBank/DDBJ whole genome shotgun (WGS) entry which is preliminary data.</text>
</comment>
<gene>
    <name evidence="1" type="ORF">AC244_13590</name>
</gene>
<dbReference type="RefSeq" id="WP_053249363.1">
    <property type="nucleotide sequence ID" value="NZ_LGAP01000007.1"/>
</dbReference>
<organism evidence="1 2">
    <name type="scientific">Ensifer adhaerens</name>
    <name type="common">Sinorhizobium morelense</name>
    <dbReference type="NCBI Taxonomy" id="106592"/>
    <lineage>
        <taxon>Bacteria</taxon>
        <taxon>Pseudomonadati</taxon>
        <taxon>Pseudomonadota</taxon>
        <taxon>Alphaproteobacteria</taxon>
        <taxon>Hyphomicrobiales</taxon>
        <taxon>Rhizobiaceae</taxon>
        <taxon>Sinorhizobium/Ensifer group</taxon>
        <taxon>Ensifer</taxon>
    </lineage>
</organism>
<name>A0A0L8BUL7_ENSAD</name>
<protein>
    <submittedName>
        <fullName evidence="1">Uncharacterized protein</fullName>
    </submittedName>
</protein>
<accession>A0A0L8BUL7</accession>